<dbReference type="EMBL" id="AUZJ01000005">
    <property type="protein sequence ID" value="ERF61755.1"/>
    <property type="molecule type" value="Genomic_DNA"/>
</dbReference>
<proteinExistence type="predicted"/>
<dbReference type="eggNOG" id="ENOG5032NCG">
    <property type="taxonomic scope" value="Bacteria"/>
</dbReference>
<organism evidence="1 3">
    <name type="scientific">Treponema socranskii subsp. socranskii VPI DR56BR1116 = ATCC 35536</name>
    <dbReference type="NCBI Taxonomy" id="1125725"/>
    <lineage>
        <taxon>Bacteria</taxon>
        <taxon>Pseudomonadati</taxon>
        <taxon>Spirochaetota</taxon>
        <taxon>Spirochaetia</taxon>
        <taxon>Spirochaetales</taxon>
        <taxon>Treponemataceae</taxon>
        <taxon>Treponema</taxon>
    </lineage>
</organism>
<evidence type="ECO:0000313" key="3">
    <source>
        <dbReference type="Proteomes" id="UP000016412"/>
    </source>
</evidence>
<dbReference type="OrthoDB" id="1654418at2"/>
<dbReference type="RefSeq" id="WP_021329301.1">
    <property type="nucleotide sequence ID" value="NZ_AUZJ01000005.1"/>
</dbReference>
<comment type="caution">
    <text evidence="1">The sequence shown here is derived from an EMBL/GenBank/DDBJ whole genome shotgun (WGS) entry which is preliminary data.</text>
</comment>
<evidence type="ECO:0008006" key="5">
    <source>
        <dbReference type="Google" id="ProtNLM"/>
    </source>
</evidence>
<protein>
    <recommendedName>
        <fullName evidence="5">Phage tail protein</fullName>
    </recommendedName>
</protein>
<reference evidence="3 4" key="1">
    <citation type="submission" date="2013-08" db="EMBL/GenBank/DDBJ databases">
        <authorList>
            <person name="Durkin A.S."/>
            <person name="Haft D.R."/>
            <person name="McCorrison J."/>
            <person name="Torralba M."/>
            <person name="Gillis M."/>
            <person name="Haft D.H."/>
            <person name="Methe B."/>
            <person name="Sutton G."/>
            <person name="Nelson K.E."/>
        </authorList>
    </citation>
    <scope>NUCLEOTIDE SEQUENCE [LARGE SCALE GENOMIC DNA]</scope>
    <source>
        <strain evidence="2 4">ATCC 35536</strain>
        <strain evidence="1 3">VPI DR56BR1116</strain>
    </source>
</reference>
<gene>
    <name evidence="2" type="ORF">HMPREF0860_1602</name>
    <name evidence="1" type="ORF">HMPREF1325_1337</name>
</gene>
<dbReference type="EMBL" id="AVQI01000002">
    <property type="protein sequence ID" value="ERK05090.1"/>
    <property type="molecule type" value="Genomic_DNA"/>
</dbReference>
<dbReference type="Proteomes" id="UP000016412">
    <property type="component" value="Unassembled WGS sequence"/>
</dbReference>
<dbReference type="Proteomes" id="UP000016646">
    <property type="component" value="Unassembled WGS sequence"/>
</dbReference>
<dbReference type="PATRIC" id="fig|1125725.3.peg.221"/>
<keyword evidence="4" id="KW-1185">Reference proteome</keyword>
<evidence type="ECO:0000313" key="4">
    <source>
        <dbReference type="Proteomes" id="UP000016646"/>
    </source>
</evidence>
<accession>U1GV11</accession>
<evidence type="ECO:0000313" key="1">
    <source>
        <dbReference type="EMBL" id="ERF61755.1"/>
    </source>
</evidence>
<dbReference type="STRING" id="1125725.HMPREF1325_1337"/>
<dbReference type="AlphaFoldDB" id="U1GV11"/>
<evidence type="ECO:0000313" key="2">
    <source>
        <dbReference type="EMBL" id="ERK05090.1"/>
    </source>
</evidence>
<name>U1GV11_TRESO</name>
<sequence>MAETLEAGGELKKYHVALFVTEAGTGAPTWTQVCKSTDNTITLNAQTAERDFIVDHAPTTIIERYSPSLSEPLTLVKGESDYDFFWKKFYELPVGAKAKGKMLIVFYNDEEKAGGKSKFKSWLCNVLFTFDNLNPVDGTLTVNTNINGTITKGTCEVAGNVPTFTAAA</sequence>